<reference evidence="1 2" key="2">
    <citation type="journal article" date="2023" name="Mol. Biol. Evol.">
        <title>Genomics of Secondarily Temperate Adaptation in the Only Non-Antarctic Icefish.</title>
        <authorList>
            <person name="Rivera-Colon A.G."/>
            <person name="Rayamajhi N."/>
            <person name="Minhas B.F."/>
            <person name="Madrigal G."/>
            <person name="Bilyk K.T."/>
            <person name="Yoon V."/>
            <person name="Hune M."/>
            <person name="Gregory S."/>
            <person name="Cheng C.H.C."/>
            <person name="Catchen J.M."/>
        </authorList>
    </citation>
    <scope>NUCLEOTIDE SEQUENCE [LARGE SCALE GENOMIC DNA]</scope>
    <source>
        <strain evidence="1">JMC-PN-2008</strain>
    </source>
</reference>
<dbReference type="Proteomes" id="UP001346869">
    <property type="component" value="Unassembled WGS sequence"/>
</dbReference>
<gene>
    <name evidence="1" type="ORF">PBY51_009499</name>
</gene>
<evidence type="ECO:0000313" key="1">
    <source>
        <dbReference type="EMBL" id="KAK5868490.1"/>
    </source>
</evidence>
<organism evidence="1 2">
    <name type="scientific">Eleginops maclovinus</name>
    <name type="common">Patagonian blennie</name>
    <name type="synonym">Eleginus maclovinus</name>
    <dbReference type="NCBI Taxonomy" id="56733"/>
    <lineage>
        <taxon>Eukaryota</taxon>
        <taxon>Metazoa</taxon>
        <taxon>Chordata</taxon>
        <taxon>Craniata</taxon>
        <taxon>Vertebrata</taxon>
        <taxon>Euteleostomi</taxon>
        <taxon>Actinopterygii</taxon>
        <taxon>Neopterygii</taxon>
        <taxon>Teleostei</taxon>
        <taxon>Neoteleostei</taxon>
        <taxon>Acanthomorphata</taxon>
        <taxon>Eupercaria</taxon>
        <taxon>Perciformes</taxon>
        <taxon>Notothenioidei</taxon>
        <taxon>Eleginopidae</taxon>
        <taxon>Eleginops</taxon>
    </lineage>
</organism>
<dbReference type="AlphaFoldDB" id="A0AAN7XU70"/>
<proteinExistence type="predicted"/>
<sequence>MVWPADLEHVSESDLAHSWRSLGQSGAGEVCFTLGDMVPQGSILKSNKAPACLRGERPQSIGGDSICHGPSVKP</sequence>
<dbReference type="EMBL" id="JAUZQC010000007">
    <property type="protein sequence ID" value="KAK5868490.1"/>
    <property type="molecule type" value="Genomic_DNA"/>
</dbReference>
<accession>A0AAN7XU70</accession>
<name>A0AAN7XU70_ELEMC</name>
<comment type="caution">
    <text evidence="1">The sequence shown here is derived from an EMBL/GenBank/DDBJ whole genome shotgun (WGS) entry which is preliminary data.</text>
</comment>
<reference evidence="1 2" key="1">
    <citation type="journal article" date="2023" name="Genes (Basel)">
        <title>Chromosome-Level Genome Assembly and Circadian Gene Repertoire of the Patagonia Blennie Eleginops maclovinus-The Closest Ancestral Proxy of Antarctic Cryonotothenioids.</title>
        <authorList>
            <person name="Cheng C.C."/>
            <person name="Rivera-Colon A.G."/>
            <person name="Minhas B.F."/>
            <person name="Wilson L."/>
            <person name="Rayamajhi N."/>
            <person name="Vargas-Chacoff L."/>
            <person name="Catchen J.M."/>
        </authorList>
    </citation>
    <scope>NUCLEOTIDE SEQUENCE [LARGE SCALE GENOMIC DNA]</scope>
    <source>
        <strain evidence="1">JMC-PN-2008</strain>
    </source>
</reference>
<keyword evidence="2" id="KW-1185">Reference proteome</keyword>
<evidence type="ECO:0000313" key="2">
    <source>
        <dbReference type="Proteomes" id="UP001346869"/>
    </source>
</evidence>
<protein>
    <submittedName>
        <fullName evidence="1">Uncharacterized protein</fullName>
    </submittedName>
</protein>